<accession>A0A9D7FGG7</accession>
<organism evidence="2 3">
    <name type="scientific">Candidatus Propionivibrio dominans</name>
    <dbReference type="NCBI Taxonomy" id="2954373"/>
    <lineage>
        <taxon>Bacteria</taxon>
        <taxon>Pseudomonadati</taxon>
        <taxon>Pseudomonadota</taxon>
        <taxon>Betaproteobacteria</taxon>
        <taxon>Rhodocyclales</taxon>
        <taxon>Rhodocyclaceae</taxon>
        <taxon>Propionivibrio</taxon>
    </lineage>
</organism>
<sequence>MNQNEFFEANQVDGNLSEAQMMQMLNLPEGDSTPVVQSSEPDAAATPDPKTDVVEKVEAEPVILAKDGVHTIPFEKLTEAREAEQHWKRVATEAQQLLEAQKAAQTVAEKVETPAVEGDLFGDFSEEAIAKGVEKLVSAKAAAIQAEFDAKLNAVLAPLQEQRAKSAEESHFSAIEAAHPDVESVAQSAELAKWIDAQPSFVRDGYKAVIAQGTAEQVIETLNAFKAATGKLASAPAKPDVLAAAQAAIAKAQSKPPMSLSEIPAGSHAASDEVAAMLEMSSTGIMSKFDGKSSEQIMALMSRVL</sequence>
<dbReference type="EMBL" id="JADJNC010000043">
    <property type="protein sequence ID" value="MBK7424710.1"/>
    <property type="molecule type" value="Genomic_DNA"/>
</dbReference>
<protein>
    <submittedName>
        <fullName evidence="2">Uncharacterized protein</fullName>
    </submittedName>
</protein>
<reference evidence="2" key="1">
    <citation type="submission" date="2020-10" db="EMBL/GenBank/DDBJ databases">
        <title>Connecting structure to function with the recovery of over 1000 high-quality activated sludge metagenome-assembled genomes encoding full-length rRNA genes using long-read sequencing.</title>
        <authorList>
            <person name="Singleton C.M."/>
            <person name="Petriglieri F."/>
            <person name="Kristensen J.M."/>
            <person name="Kirkegaard R.H."/>
            <person name="Michaelsen T.Y."/>
            <person name="Andersen M.H."/>
            <person name="Karst S.M."/>
            <person name="Dueholm M.S."/>
            <person name="Nielsen P.H."/>
            <person name="Albertsen M."/>
        </authorList>
    </citation>
    <scope>NUCLEOTIDE SEQUENCE</scope>
    <source>
        <strain evidence="2">EsbW_18-Q3-R4-48_MAXAC.044</strain>
    </source>
</reference>
<evidence type="ECO:0000256" key="1">
    <source>
        <dbReference type="SAM" id="MobiDB-lite"/>
    </source>
</evidence>
<proteinExistence type="predicted"/>
<dbReference type="AlphaFoldDB" id="A0A9D7FGG7"/>
<evidence type="ECO:0000313" key="3">
    <source>
        <dbReference type="Proteomes" id="UP000886602"/>
    </source>
</evidence>
<comment type="caution">
    <text evidence="2">The sequence shown here is derived from an EMBL/GenBank/DDBJ whole genome shotgun (WGS) entry which is preliminary data.</text>
</comment>
<name>A0A9D7FGG7_9RHOO</name>
<feature type="region of interest" description="Disordered" evidence="1">
    <location>
        <begin position="29"/>
        <end position="52"/>
    </location>
</feature>
<evidence type="ECO:0000313" key="2">
    <source>
        <dbReference type="EMBL" id="MBK7424710.1"/>
    </source>
</evidence>
<dbReference type="Proteomes" id="UP000886602">
    <property type="component" value="Unassembled WGS sequence"/>
</dbReference>
<gene>
    <name evidence="2" type="ORF">IPJ48_17410</name>
</gene>